<dbReference type="InterPro" id="IPR009279">
    <property type="entry name" value="Portal_Mu"/>
</dbReference>
<dbReference type="Pfam" id="PF06074">
    <property type="entry name" value="Portal_Mu"/>
    <property type="match status" value="1"/>
</dbReference>
<accession>A0A1C3EL98</accession>
<protein>
    <recommendedName>
        <fullName evidence="3">Mu-like prophage FluMu protein gp29</fullName>
    </recommendedName>
</protein>
<keyword evidence="2" id="KW-1185">Reference proteome</keyword>
<evidence type="ECO:0000313" key="2">
    <source>
        <dbReference type="Proteomes" id="UP000094936"/>
    </source>
</evidence>
<gene>
    <name evidence="1" type="ORF">A8L45_08085</name>
</gene>
<organism evidence="1 2">
    <name type="scientific">Veronia pacifica</name>
    <dbReference type="NCBI Taxonomy" id="1080227"/>
    <lineage>
        <taxon>Bacteria</taxon>
        <taxon>Pseudomonadati</taxon>
        <taxon>Pseudomonadota</taxon>
        <taxon>Gammaproteobacteria</taxon>
        <taxon>Vibrionales</taxon>
        <taxon>Vibrionaceae</taxon>
        <taxon>Veronia</taxon>
    </lineage>
</organism>
<dbReference type="STRING" id="1080227.A8L45_08085"/>
<dbReference type="AlphaFoldDB" id="A0A1C3EL98"/>
<name>A0A1C3EL98_9GAMM</name>
<evidence type="ECO:0000313" key="1">
    <source>
        <dbReference type="EMBL" id="ODA33995.1"/>
    </source>
</evidence>
<dbReference type="RefSeq" id="WP_068901031.1">
    <property type="nucleotide sequence ID" value="NZ_JBHUIF010000013.1"/>
</dbReference>
<dbReference type="EMBL" id="LYBM01000011">
    <property type="protein sequence ID" value="ODA33995.1"/>
    <property type="molecule type" value="Genomic_DNA"/>
</dbReference>
<dbReference type="Proteomes" id="UP000094936">
    <property type="component" value="Unassembled WGS sequence"/>
</dbReference>
<proteinExistence type="predicted"/>
<reference evidence="1 2" key="1">
    <citation type="submission" date="2016-05" db="EMBL/GenBank/DDBJ databases">
        <title>Genomic Taxonomy of the Vibrionaceae.</title>
        <authorList>
            <person name="Gomez-Gil B."/>
            <person name="Enciso-Ibarra J."/>
        </authorList>
    </citation>
    <scope>NUCLEOTIDE SEQUENCE [LARGE SCALE GENOMIC DNA]</scope>
    <source>
        <strain evidence="1 2">CAIM 1920</strain>
    </source>
</reference>
<comment type="caution">
    <text evidence="1">The sequence shown here is derived from an EMBL/GenBank/DDBJ whole genome shotgun (WGS) entry which is preliminary data.</text>
</comment>
<evidence type="ECO:0008006" key="3">
    <source>
        <dbReference type="Google" id="ProtNLM"/>
    </source>
</evidence>
<sequence length="499" mass="54780">MVTKPKLTREIAGATAIRNPWGSGSAASGLTPSRLASILIAAGEGDLEAYLTLAEEMEERDPHYSSVLRTRKLAVAGLPVNIEAGGEDDHAEKLADAVRELTEAPEFGELVDNALDALGKGFSVNEIMWDRTGERWMPSDYRWRDPRFFQFHQQRPDELRLMDERDPVHGIPLAPYKFVIHKPRMKSGLILRGGLARLVAFSYVCKMYGLKDWLGFLEIYGIPLRLGKYGPGANEEDKAILKTAVANIGSDAAAILPDSMLIEFEQISQASGASDVFARLVEWIDRQVSKAVLGQTATTEGTPGKLGNEEAQNEVRQDLIEADARQLSNTLNRDLIRPFIDLNFGPQKTYPKVVIAIPEKEDINALAANLEKLVPLGLKVSAQEVRAKLGLSEPASDADLLGVPVQPEPSEEENPVQQRALNRTTLDDIDTIAEMMLDDWEESRSITDPILDAVKAAQSYDDLLALLPTLLEKVDPKALTDSLAKAGLMAHGEGREGEE</sequence>
<dbReference type="OrthoDB" id="9797300at2"/>